<name>A0ABT5V284_9VIBR</name>
<evidence type="ECO:0000313" key="2">
    <source>
        <dbReference type="Proteomes" id="UP001216189"/>
    </source>
</evidence>
<dbReference type="InterPro" id="IPR009962">
    <property type="entry name" value="DUF1488"/>
</dbReference>
<dbReference type="Pfam" id="PF07369">
    <property type="entry name" value="DUF1488"/>
    <property type="match status" value="1"/>
</dbReference>
<evidence type="ECO:0000313" key="1">
    <source>
        <dbReference type="EMBL" id="MDE1515768.1"/>
    </source>
</evidence>
<proteinExistence type="predicted"/>
<comment type="caution">
    <text evidence="1">The sequence shown here is derived from an EMBL/GenBank/DDBJ whole genome shotgun (WGS) entry which is preliminary data.</text>
</comment>
<gene>
    <name evidence="1" type="ORF">PUN32_12160</name>
</gene>
<reference evidence="1 2" key="1">
    <citation type="submission" date="2023-02" db="EMBL/GenBank/DDBJ databases">
        <title>Vibrio intestini sp. nov., a close relative of Vibrio cholerae isolated from the intestine of Healthy Culter dabryi.</title>
        <authorList>
            <person name="Wu N."/>
        </authorList>
    </citation>
    <scope>NUCLEOTIDE SEQUENCE [LARGE SCALE GENOMIC DNA]</scope>
    <source>
        <strain evidence="1 2">DSL-7</strain>
    </source>
</reference>
<keyword evidence="2" id="KW-1185">Reference proteome</keyword>
<accession>A0ABT5V284</accession>
<dbReference type="InterPro" id="IPR036692">
    <property type="entry name" value="Shew3726-like_sf"/>
</dbReference>
<dbReference type="SUPFAM" id="SSF160272">
    <property type="entry name" value="Shew3726-like"/>
    <property type="match status" value="1"/>
</dbReference>
<dbReference type="EMBL" id="JARBFT010000014">
    <property type="protein sequence ID" value="MDE1515768.1"/>
    <property type="molecule type" value="Genomic_DNA"/>
</dbReference>
<dbReference type="RefSeq" id="WP_274723457.1">
    <property type="nucleotide sequence ID" value="NZ_JARBFT010000014.1"/>
</dbReference>
<dbReference type="Proteomes" id="UP001216189">
    <property type="component" value="Unassembled WGS sequence"/>
</dbReference>
<organism evidence="1 2">
    <name type="scientific">Vibrio chanodichtyis</name>
    <dbReference type="NCBI Taxonomy" id="3027932"/>
    <lineage>
        <taxon>Bacteria</taxon>
        <taxon>Pseudomonadati</taxon>
        <taxon>Pseudomonadota</taxon>
        <taxon>Gammaproteobacteria</taxon>
        <taxon>Vibrionales</taxon>
        <taxon>Vibrionaceae</taxon>
        <taxon>Vibrio</taxon>
    </lineage>
</organism>
<dbReference type="Gene3D" id="3.30.160.140">
    <property type="entry name" value="Shew3726-like"/>
    <property type="match status" value="1"/>
</dbReference>
<protein>
    <submittedName>
        <fullName evidence="1">DUF1488 domain-containing protein</fullName>
    </submittedName>
</protein>
<sequence length="91" mass="10570">MNQSILFSDLHHWDEAKQAVVFFAQQNGALIECLAARQVLQALAARELTDPQEIVWAFEQWRFDLEEIAEQAIEEEMFNPLGQIEITREPI</sequence>